<dbReference type="GO" id="GO:0030272">
    <property type="term" value="F:5-formyltetrahydrofolate cyclo-ligase activity"/>
    <property type="evidence" value="ECO:0007669"/>
    <property type="project" value="UniProtKB-EC"/>
</dbReference>
<dbReference type="PANTHER" id="PTHR23407:SF1">
    <property type="entry name" value="5-FORMYLTETRAHYDROFOLATE CYCLO-LIGASE"/>
    <property type="match status" value="1"/>
</dbReference>
<dbReference type="EMBL" id="JABBNU010000001">
    <property type="protein sequence ID" value="NMM46909.1"/>
    <property type="molecule type" value="Genomic_DNA"/>
</dbReference>
<comment type="caution">
    <text evidence="6">The sequence shown here is derived from an EMBL/GenBank/DDBJ whole genome shotgun (WGS) entry which is preliminary data.</text>
</comment>
<protein>
    <recommendedName>
        <fullName evidence="5">5-formyltetrahydrofolate cyclo-ligase</fullName>
        <ecNumber evidence="5">6.3.3.2</ecNumber>
    </recommendedName>
</protein>
<feature type="binding site" evidence="4">
    <location>
        <position position="56"/>
    </location>
    <ligand>
        <name>substrate</name>
    </ligand>
</feature>
<evidence type="ECO:0000313" key="7">
    <source>
        <dbReference type="Proteomes" id="UP000559010"/>
    </source>
</evidence>
<evidence type="ECO:0000256" key="2">
    <source>
        <dbReference type="ARBA" id="ARBA00022741"/>
    </source>
</evidence>
<dbReference type="AlphaFoldDB" id="A0A848IY48"/>
<dbReference type="Pfam" id="PF01812">
    <property type="entry name" value="5-FTHF_cyc-lig"/>
    <property type="match status" value="1"/>
</dbReference>
<dbReference type="Gene3D" id="3.40.50.10420">
    <property type="entry name" value="NagB/RpiA/CoA transferase-like"/>
    <property type="match status" value="1"/>
</dbReference>
<evidence type="ECO:0000256" key="5">
    <source>
        <dbReference type="RuleBase" id="RU361279"/>
    </source>
</evidence>
<dbReference type="PIRSF" id="PIRSF006806">
    <property type="entry name" value="FTHF_cligase"/>
    <property type="match status" value="1"/>
</dbReference>
<feature type="binding site" evidence="4">
    <location>
        <begin position="3"/>
        <end position="7"/>
    </location>
    <ligand>
        <name>ATP</name>
        <dbReference type="ChEBI" id="CHEBI:30616"/>
    </ligand>
</feature>
<evidence type="ECO:0000313" key="6">
    <source>
        <dbReference type="EMBL" id="NMM46909.1"/>
    </source>
</evidence>
<dbReference type="GO" id="GO:0035999">
    <property type="term" value="P:tetrahydrofolate interconversion"/>
    <property type="evidence" value="ECO:0007669"/>
    <property type="project" value="TreeGrafter"/>
</dbReference>
<dbReference type="InterPro" id="IPR037171">
    <property type="entry name" value="NagB/RpiA_transferase-like"/>
</dbReference>
<keyword evidence="5" id="KW-0460">Magnesium</keyword>
<accession>A0A848IY48</accession>
<comment type="cofactor">
    <cofactor evidence="5">
        <name>Mg(2+)</name>
        <dbReference type="ChEBI" id="CHEBI:18420"/>
    </cofactor>
</comment>
<keyword evidence="7" id="KW-1185">Reference proteome</keyword>
<sequence>MNKQTLRKIFLDKRRRLTESEYEWRCTAIAENFINQVNWKDHSCIHTFLPIIKHREINTFQIIEKLRSENWSGKFVTGVSDFKYNTMKTYLLEESTTLKQNHWGIPEPVDSIEICDSEIDMVITPLVVADKTGHRIGYGKGFYDIFFKKLNPRTKKVGLSLSLPLDPLEYFNSFDMNLDILVTPYNIYNFNS</sequence>
<dbReference type="InterPro" id="IPR024185">
    <property type="entry name" value="FTHF_cligase-like_sf"/>
</dbReference>
<comment type="similarity">
    <text evidence="1 5">Belongs to the 5-formyltetrahydrofolate cyclo-ligase family.</text>
</comment>
<evidence type="ECO:0000256" key="1">
    <source>
        <dbReference type="ARBA" id="ARBA00010638"/>
    </source>
</evidence>
<reference evidence="6 7" key="1">
    <citation type="submission" date="2020-04" db="EMBL/GenBank/DDBJ databases">
        <title>Flammeovirgaceae bacterium KN852 isolated from deep sea.</title>
        <authorList>
            <person name="Zhang D.-C."/>
        </authorList>
    </citation>
    <scope>NUCLEOTIDE SEQUENCE [LARGE SCALE GENOMIC DNA]</scope>
    <source>
        <strain evidence="6 7">KN852</strain>
    </source>
</reference>
<dbReference type="EC" id="6.3.3.2" evidence="5"/>
<dbReference type="GO" id="GO:0005524">
    <property type="term" value="F:ATP binding"/>
    <property type="evidence" value="ECO:0007669"/>
    <property type="project" value="UniProtKB-KW"/>
</dbReference>
<dbReference type="Proteomes" id="UP000559010">
    <property type="component" value="Unassembled WGS sequence"/>
</dbReference>
<comment type="catalytic activity">
    <reaction evidence="5">
        <text>(6S)-5-formyl-5,6,7,8-tetrahydrofolate + ATP = (6R)-5,10-methenyltetrahydrofolate + ADP + phosphate</text>
        <dbReference type="Rhea" id="RHEA:10488"/>
        <dbReference type="ChEBI" id="CHEBI:30616"/>
        <dbReference type="ChEBI" id="CHEBI:43474"/>
        <dbReference type="ChEBI" id="CHEBI:57455"/>
        <dbReference type="ChEBI" id="CHEBI:57457"/>
        <dbReference type="ChEBI" id="CHEBI:456216"/>
        <dbReference type="EC" id="6.3.3.2"/>
    </reaction>
</comment>
<gene>
    <name evidence="6" type="ORF">HH304_00755</name>
</gene>
<dbReference type="GO" id="GO:0046872">
    <property type="term" value="F:metal ion binding"/>
    <property type="evidence" value="ECO:0007669"/>
    <property type="project" value="UniProtKB-KW"/>
</dbReference>
<dbReference type="NCBIfam" id="TIGR02727">
    <property type="entry name" value="MTHFS_bact"/>
    <property type="match status" value="1"/>
</dbReference>
<proteinExistence type="inferred from homology"/>
<feature type="binding site" evidence="4">
    <location>
        <position position="49"/>
    </location>
    <ligand>
        <name>substrate</name>
    </ligand>
</feature>
<feature type="binding site" evidence="4">
    <location>
        <begin position="135"/>
        <end position="143"/>
    </location>
    <ligand>
        <name>ATP</name>
        <dbReference type="ChEBI" id="CHEBI:30616"/>
    </ligand>
</feature>
<dbReference type="SUPFAM" id="SSF100950">
    <property type="entry name" value="NagB/RpiA/CoA transferase-like"/>
    <property type="match status" value="1"/>
</dbReference>
<keyword evidence="2 4" id="KW-0547">Nucleotide-binding</keyword>
<name>A0A848IY48_9BACT</name>
<keyword evidence="6" id="KW-0436">Ligase</keyword>
<evidence type="ECO:0000256" key="3">
    <source>
        <dbReference type="ARBA" id="ARBA00022840"/>
    </source>
</evidence>
<dbReference type="PANTHER" id="PTHR23407">
    <property type="entry name" value="ATPASE INHIBITOR/5-FORMYLTETRAHYDROFOLATE CYCLO-LIGASE"/>
    <property type="match status" value="1"/>
</dbReference>
<organism evidence="6 7">
    <name type="scientific">Marinigracilibium pacificum</name>
    <dbReference type="NCBI Taxonomy" id="2729599"/>
    <lineage>
        <taxon>Bacteria</taxon>
        <taxon>Pseudomonadati</taxon>
        <taxon>Bacteroidota</taxon>
        <taxon>Cytophagia</taxon>
        <taxon>Cytophagales</taxon>
        <taxon>Flammeovirgaceae</taxon>
        <taxon>Marinigracilibium</taxon>
    </lineage>
</organism>
<dbReference type="RefSeq" id="WP_169677533.1">
    <property type="nucleotide sequence ID" value="NZ_JABBNU010000001.1"/>
</dbReference>
<dbReference type="GO" id="GO:0009396">
    <property type="term" value="P:folic acid-containing compound biosynthetic process"/>
    <property type="evidence" value="ECO:0007669"/>
    <property type="project" value="TreeGrafter"/>
</dbReference>
<keyword evidence="5" id="KW-0479">Metal-binding</keyword>
<dbReference type="InterPro" id="IPR002698">
    <property type="entry name" value="FTHF_cligase"/>
</dbReference>
<evidence type="ECO:0000256" key="4">
    <source>
        <dbReference type="PIRSR" id="PIRSR006806-1"/>
    </source>
</evidence>
<keyword evidence="3 4" id="KW-0067">ATP-binding</keyword>